<dbReference type="AlphaFoldDB" id="A0A0C2C6X1"/>
<dbReference type="GO" id="GO:0005634">
    <property type="term" value="C:nucleus"/>
    <property type="evidence" value="ECO:0007669"/>
    <property type="project" value="TreeGrafter"/>
</dbReference>
<evidence type="ECO:0000313" key="3">
    <source>
        <dbReference type="Proteomes" id="UP000054047"/>
    </source>
</evidence>
<name>A0A0C2C6X1_9BILA</name>
<evidence type="ECO:0000256" key="1">
    <source>
        <dbReference type="ARBA" id="ARBA00008372"/>
    </source>
</evidence>
<dbReference type="Proteomes" id="UP000054047">
    <property type="component" value="Unassembled WGS sequence"/>
</dbReference>
<dbReference type="OrthoDB" id="414075at2759"/>
<dbReference type="GO" id="GO:1990432">
    <property type="term" value="P:siRNA 3'-end processing"/>
    <property type="evidence" value="ECO:0007669"/>
    <property type="project" value="TreeGrafter"/>
</dbReference>
<dbReference type="InterPro" id="IPR012337">
    <property type="entry name" value="RNaseH-like_sf"/>
</dbReference>
<dbReference type="EMBL" id="KN744746">
    <property type="protein sequence ID" value="KIH52028.1"/>
    <property type="molecule type" value="Genomic_DNA"/>
</dbReference>
<dbReference type="InterPro" id="IPR036397">
    <property type="entry name" value="RNaseH_sf"/>
</dbReference>
<reference evidence="2 3" key="1">
    <citation type="submission" date="2013-12" db="EMBL/GenBank/DDBJ databases">
        <title>Draft genome of the parsitic nematode Ancylostoma duodenale.</title>
        <authorList>
            <person name="Mitreva M."/>
        </authorList>
    </citation>
    <scope>NUCLEOTIDE SEQUENCE [LARGE SCALE GENOMIC DNA]</scope>
    <source>
        <strain evidence="2 3">Zhejiang</strain>
    </source>
</reference>
<dbReference type="GO" id="GO:0000289">
    <property type="term" value="P:nuclear-transcribed mRNA poly(A) tail shortening"/>
    <property type="evidence" value="ECO:0007669"/>
    <property type="project" value="TreeGrafter"/>
</dbReference>
<proteinExistence type="inferred from homology"/>
<organism evidence="2 3">
    <name type="scientific">Ancylostoma duodenale</name>
    <dbReference type="NCBI Taxonomy" id="51022"/>
    <lineage>
        <taxon>Eukaryota</taxon>
        <taxon>Metazoa</taxon>
        <taxon>Ecdysozoa</taxon>
        <taxon>Nematoda</taxon>
        <taxon>Chromadorea</taxon>
        <taxon>Rhabditida</taxon>
        <taxon>Rhabditina</taxon>
        <taxon>Rhabditomorpha</taxon>
        <taxon>Strongyloidea</taxon>
        <taxon>Ancylostomatidae</taxon>
        <taxon>Ancylostomatinae</taxon>
        <taxon>Ancylostoma</taxon>
    </lineage>
</organism>
<comment type="similarity">
    <text evidence="1">Belongs to the CAF1 family.</text>
</comment>
<gene>
    <name evidence="2" type="ORF">ANCDUO_17877</name>
</gene>
<dbReference type="GO" id="GO:1990431">
    <property type="term" value="P:priRNA 3'-end processing"/>
    <property type="evidence" value="ECO:0007669"/>
    <property type="project" value="TreeGrafter"/>
</dbReference>
<sequence>MAEICGVSQIFCCLSKVKPPLVLHNSLLDLLHIYNCFEADLPKTYNEWKHAIRTLFPTIIDTKFLASALQKELQDEGCLDLSLQTLGTFLNSSVPTYKTSFHADMPGWNFRKVKMHLDIARMSFV</sequence>
<keyword evidence="3" id="KW-1185">Reference proteome</keyword>
<dbReference type="InterPro" id="IPR051181">
    <property type="entry name" value="CAF1_poly(A)_ribonucleases"/>
</dbReference>
<dbReference type="PANTHER" id="PTHR15092">
    <property type="entry name" value="POLY A -SPECIFIC RIBONUCLEASE/TARGET OF EGR1, MEMBER 1"/>
    <property type="match status" value="1"/>
</dbReference>
<dbReference type="GO" id="GO:0003723">
    <property type="term" value="F:RNA binding"/>
    <property type="evidence" value="ECO:0007669"/>
    <property type="project" value="TreeGrafter"/>
</dbReference>
<dbReference type="PANTHER" id="PTHR15092:SF22">
    <property type="entry name" value="POLY(A)-SPECIFIC RIBONUCLEASE PNLDC1"/>
    <property type="match status" value="1"/>
</dbReference>
<dbReference type="Gene3D" id="3.30.420.10">
    <property type="entry name" value="Ribonuclease H-like superfamily/Ribonuclease H"/>
    <property type="match status" value="1"/>
</dbReference>
<accession>A0A0C2C6X1</accession>
<evidence type="ECO:0000313" key="2">
    <source>
        <dbReference type="EMBL" id="KIH52028.1"/>
    </source>
</evidence>
<protein>
    <submittedName>
        <fullName evidence="2">Uncharacterized protein</fullName>
    </submittedName>
</protein>
<dbReference type="GO" id="GO:0000175">
    <property type="term" value="F:3'-5'-RNA exonuclease activity"/>
    <property type="evidence" value="ECO:0007669"/>
    <property type="project" value="TreeGrafter"/>
</dbReference>
<dbReference type="InterPro" id="IPR006941">
    <property type="entry name" value="RNase_CAF1"/>
</dbReference>
<dbReference type="Pfam" id="PF04857">
    <property type="entry name" value="CAF1"/>
    <property type="match status" value="1"/>
</dbReference>
<dbReference type="SUPFAM" id="SSF53098">
    <property type="entry name" value="Ribonuclease H-like"/>
    <property type="match status" value="1"/>
</dbReference>